<dbReference type="Pfam" id="PF13481">
    <property type="entry name" value="AAA_25"/>
    <property type="match status" value="1"/>
</dbReference>
<protein>
    <submittedName>
        <fullName evidence="2">Helicase RepA family protein</fullName>
    </submittedName>
</protein>
<keyword evidence="2" id="KW-0347">Helicase</keyword>
<dbReference type="Gene3D" id="3.40.50.300">
    <property type="entry name" value="P-loop containing nucleotide triphosphate hydrolases"/>
    <property type="match status" value="1"/>
</dbReference>
<dbReference type="SUPFAM" id="SSF52540">
    <property type="entry name" value="P-loop containing nucleoside triphosphate hydrolases"/>
    <property type="match status" value="1"/>
</dbReference>
<keyword evidence="2" id="KW-0547">Nucleotide-binding</keyword>
<gene>
    <name evidence="2" type="ORF">MRM63_18515</name>
</gene>
<keyword evidence="2" id="KW-0614">Plasmid</keyword>
<sequence length="355" mass="39613">MTSSINNQDVIALSEQEITSNLASNQKEQILKGLFRGSIGFLIAPPDSGKSYLALSIAYEMALPEYPLIGVSHSNNKALKTLIWPIEDSLPGTLPRIQTHLSRFSISVKERLKENVGIYCHADPICCSGGAKHTKEWQESSKALDKLINTAKSFDLIIIDTLRDAIGSANVVEDDYYIRIALEKLAQEADAAVLVVHHPTKDVSRGKDVINSVSGSGLSSTLSKSKLHLYLDQVVDKKDGTIQETRLRHIKANYIPYDQQWKRPIQLHWSEGSLLHLDSKSLMQLELEEVSQERKTQKVSRKRLSQLSEKQVIIERNDSLLSEESKRLAEQTTHGPFGSGMASELSELRTTKSKL</sequence>
<dbReference type="GO" id="GO:0004386">
    <property type="term" value="F:helicase activity"/>
    <property type="evidence" value="ECO:0007669"/>
    <property type="project" value="UniProtKB-KW"/>
</dbReference>
<name>A0AAU6VK45_UNCXX</name>
<accession>A0AAU6VK45</accession>
<keyword evidence="2" id="KW-0378">Hydrolase</keyword>
<evidence type="ECO:0000256" key="1">
    <source>
        <dbReference type="SAM" id="MobiDB-lite"/>
    </source>
</evidence>
<keyword evidence="2" id="KW-0067">ATP-binding</keyword>
<feature type="compositionally biased region" description="Basic and acidic residues" evidence="1">
    <location>
        <begin position="346"/>
        <end position="355"/>
    </location>
</feature>
<evidence type="ECO:0000313" key="2">
    <source>
        <dbReference type="EMBL" id="XAG86832.1"/>
    </source>
</evidence>
<dbReference type="AlphaFoldDB" id="A0AAU6VK45"/>
<reference evidence="2" key="1">
    <citation type="submission" date="2022-03" db="EMBL/GenBank/DDBJ databases">
        <title>Sea Food Isolates.</title>
        <authorList>
            <person name="Li c."/>
        </authorList>
    </citation>
    <scope>NUCLEOTIDE SEQUENCE</scope>
    <source>
        <strain evidence="2">19MO03SA05</strain>
        <plasmid evidence="2">pSP19M00231</plasmid>
    </source>
</reference>
<dbReference type="InterPro" id="IPR027417">
    <property type="entry name" value="P-loop_NTPase"/>
</dbReference>
<proteinExistence type="predicted"/>
<dbReference type="EMBL" id="CP095352">
    <property type="protein sequence ID" value="XAG86832.1"/>
    <property type="molecule type" value="Genomic_DNA"/>
</dbReference>
<feature type="region of interest" description="Disordered" evidence="1">
    <location>
        <begin position="324"/>
        <end position="355"/>
    </location>
</feature>
<geneLocation type="plasmid" evidence="2">
    <name>pSP19M00231</name>
</geneLocation>
<organism evidence="2">
    <name type="scientific">bacterium 19MO03SA05</name>
    <dbReference type="NCBI Taxonomy" id="2920620"/>
    <lineage>
        <taxon>Bacteria</taxon>
    </lineage>
</organism>